<comment type="caution">
    <text evidence="2">The sequence shown here is derived from an EMBL/GenBank/DDBJ whole genome shotgun (WGS) entry which is preliminary data.</text>
</comment>
<accession>A0ABW6Y108</accession>
<proteinExistence type="predicted"/>
<feature type="compositionally biased region" description="Basic and acidic residues" evidence="1">
    <location>
        <begin position="1099"/>
        <end position="1116"/>
    </location>
</feature>
<reference evidence="2 3" key="1">
    <citation type="submission" date="2024-10" db="EMBL/GenBank/DDBJ databases">
        <title>The Natural Products Discovery Center: Release of the First 8490 Sequenced Strains for Exploring Actinobacteria Biosynthetic Diversity.</title>
        <authorList>
            <person name="Kalkreuter E."/>
            <person name="Kautsar S.A."/>
            <person name="Yang D."/>
            <person name="Bader C.D."/>
            <person name="Teijaro C.N."/>
            <person name="Fluegel L."/>
            <person name="Davis C.M."/>
            <person name="Simpson J.R."/>
            <person name="Lauterbach L."/>
            <person name="Steele A.D."/>
            <person name="Gui C."/>
            <person name="Meng S."/>
            <person name="Li G."/>
            <person name="Viehrig K."/>
            <person name="Ye F."/>
            <person name="Su P."/>
            <person name="Kiefer A.F."/>
            <person name="Nichols A."/>
            <person name="Cepeda A.J."/>
            <person name="Yan W."/>
            <person name="Fan B."/>
            <person name="Jiang Y."/>
            <person name="Adhikari A."/>
            <person name="Zheng C.-J."/>
            <person name="Schuster L."/>
            <person name="Cowan T.M."/>
            <person name="Smanski M.J."/>
            <person name="Chevrette M.G."/>
            <person name="De Carvalho L.P.S."/>
            <person name="Shen B."/>
        </authorList>
    </citation>
    <scope>NUCLEOTIDE SEQUENCE [LARGE SCALE GENOMIC DNA]</scope>
    <source>
        <strain evidence="2 3">NPDC012605</strain>
    </source>
</reference>
<keyword evidence="3" id="KW-1185">Reference proteome</keyword>
<evidence type="ECO:0000256" key="1">
    <source>
        <dbReference type="SAM" id="MobiDB-lite"/>
    </source>
</evidence>
<feature type="region of interest" description="Disordered" evidence="1">
    <location>
        <begin position="1099"/>
        <end position="1138"/>
    </location>
</feature>
<organism evidence="2 3">
    <name type="scientific">Streptomyces flavochromogenes</name>
    <dbReference type="NCBI Taxonomy" id="68199"/>
    <lineage>
        <taxon>Bacteria</taxon>
        <taxon>Bacillati</taxon>
        <taxon>Actinomycetota</taxon>
        <taxon>Actinomycetes</taxon>
        <taxon>Kitasatosporales</taxon>
        <taxon>Streptomycetaceae</taxon>
        <taxon>Streptomyces</taxon>
    </lineage>
</organism>
<gene>
    <name evidence="2" type="ORF">ACFY8C_34025</name>
</gene>
<evidence type="ECO:0000313" key="3">
    <source>
        <dbReference type="Proteomes" id="UP001602370"/>
    </source>
</evidence>
<sequence length="1138" mass="119564">MALERIRYQAAGNFSYQAQNHADVEGYLLPIGRVRDSALHSWGVASGLRVTATAGSTGVKVSTGSALDAAGRVIVLVDGGRAVTGPEAGGEPVKVSADGLTLETGGLTLLGDQVLTLTWQEVMGHFDAMGGTQQQGWLLAPWLRLLPAGGFEDTGQQVVLAQLTFGSEGKVKTLSPGPRRAVGVPVERLEFRRPAGSNSATLKVEDAPAADLRARADGGLDVNVPSADGAGSPALSVEGGTGTLKVQGGLQIEGGAWDKDGLRLTSSSSGNGSGLRLESSAADARSYVTYAGSDGRWHFADRNADRDRLLIDGTGNVAIGSSSPQRALHVEGTEVHSGGSAGGFSFADRTASSGAFVENPAAGERWRWYAQGGQARLWSGTDQITVGKGANGDALDVPRRMRVRQGSDSSAGIWFRQASANTDRAFVGMESDSSVGFHGNGGAGWGMVMDTVTGNVRLGKALSLSPQRALHVEGTEVHSGGSAGGFSFADRTASSGAFVETPSAGQRWVWYAQGGQARLWSGTDQITVGKGANGDALDVPRRMRVRQGSDLSAGIWFRQKSANTDRGFVGMANDNLVGFYGSAGADFGLVMDTTSGNVRLGKALSLSPQRALHVEGTEVHSGGSAGGFSFADRTASSGAFVETPSAGERWMWYAQGGQARLWSGSDQITVGKGGNGDALDVPRRMRVRQGTDGSAGIWFRQASSSTDRAFVGMGSDSTVGFYGNGGAGWGMAMDTVNGNVRLGKGTAFSPQRTLHAEGTEVHSGGSAGGFSFADRTASSGAFVETPSAGQRWVWYAQGGQARLWSGTDQITVGKGANGDALDVPRRMRVRQGSDSSAGIWFRQASANTDRAFVGMESDTAVGFWGNGGVGWGMVMNTVNGNVGIGTTNPQNGRLDVRVGQGHTAVAAVGKVDVEGYQGYPSIDVRGQIDVQARGGYPGLTIEQKQAYNAAYIHGTLRVKGYEGYSAIYAEGNIRAIGTVTGKSQIVTIDHPEDPANRFLSHTAVESPEMTTFYDGTIVTDGQGEATVELPSYFEKLNGDRRQDREFRYQLTPVGSLAVAVVVDEIEHNRFTVRTDKPNVKVSWQVTGIRQDAWANAHRMAAEVDKPERERGLRRTAEAPAEPDPQEPEAVITSPGTER</sequence>
<dbReference type="RefSeq" id="WP_388310816.1">
    <property type="nucleotide sequence ID" value="NZ_JBIBDZ010000013.1"/>
</dbReference>
<protein>
    <recommendedName>
        <fullName evidence="4">Peptidase S74 domain-containing protein</fullName>
    </recommendedName>
</protein>
<name>A0ABW6Y108_9ACTN</name>
<dbReference type="Proteomes" id="UP001602370">
    <property type="component" value="Unassembled WGS sequence"/>
</dbReference>
<evidence type="ECO:0000313" key="2">
    <source>
        <dbReference type="EMBL" id="MFF5923299.1"/>
    </source>
</evidence>
<evidence type="ECO:0008006" key="4">
    <source>
        <dbReference type="Google" id="ProtNLM"/>
    </source>
</evidence>
<dbReference type="EMBL" id="JBIBDZ010000013">
    <property type="protein sequence ID" value="MFF5923299.1"/>
    <property type="molecule type" value="Genomic_DNA"/>
</dbReference>